<dbReference type="Proteomes" id="UP000595140">
    <property type="component" value="Unassembled WGS sequence"/>
</dbReference>
<sequence>MGDYLNKLLSRLNLRYSFTGIFPITHRGGGDDLHRRQGSSGEKAGGVASIFSGETVGSPASLLYSGENSSKGV</sequence>
<dbReference type="EMBL" id="OOIL02006718">
    <property type="protein sequence ID" value="VFR00930.1"/>
    <property type="molecule type" value="Genomic_DNA"/>
</dbReference>
<organism evidence="1 2">
    <name type="scientific">Cuscuta campestris</name>
    <dbReference type="NCBI Taxonomy" id="132261"/>
    <lineage>
        <taxon>Eukaryota</taxon>
        <taxon>Viridiplantae</taxon>
        <taxon>Streptophyta</taxon>
        <taxon>Embryophyta</taxon>
        <taxon>Tracheophyta</taxon>
        <taxon>Spermatophyta</taxon>
        <taxon>Magnoliopsida</taxon>
        <taxon>eudicotyledons</taxon>
        <taxon>Gunneridae</taxon>
        <taxon>Pentapetalae</taxon>
        <taxon>asterids</taxon>
        <taxon>lamiids</taxon>
        <taxon>Solanales</taxon>
        <taxon>Convolvulaceae</taxon>
        <taxon>Cuscuteae</taxon>
        <taxon>Cuscuta</taxon>
        <taxon>Cuscuta subgen. Grammica</taxon>
        <taxon>Cuscuta sect. Cleistogrammica</taxon>
    </lineage>
</organism>
<dbReference type="AlphaFoldDB" id="A0A484NIW7"/>
<gene>
    <name evidence="1" type="ORF">CCAM_LOCUS42705</name>
</gene>
<proteinExistence type="predicted"/>
<reference evidence="1 2" key="1">
    <citation type="submission" date="2018-04" db="EMBL/GenBank/DDBJ databases">
        <authorList>
            <person name="Vogel A."/>
        </authorList>
    </citation>
    <scope>NUCLEOTIDE SEQUENCE [LARGE SCALE GENOMIC DNA]</scope>
</reference>
<protein>
    <submittedName>
        <fullName evidence="1">Uncharacterized protein</fullName>
    </submittedName>
</protein>
<evidence type="ECO:0000313" key="2">
    <source>
        <dbReference type="Proteomes" id="UP000595140"/>
    </source>
</evidence>
<name>A0A484NIW7_9ASTE</name>
<keyword evidence="2" id="KW-1185">Reference proteome</keyword>
<evidence type="ECO:0000313" key="1">
    <source>
        <dbReference type="EMBL" id="VFR00930.1"/>
    </source>
</evidence>
<accession>A0A484NIW7</accession>